<comment type="caution">
    <text evidence="2">The sequence shown here is derived from an EMBL/GenBank/DDBJ whole genome shotgun (WGS) entry which is preliminary data.</text>
</comment>
<evidence type="ECO:0000256" key="1">
    <source>
        <dbReference type="SAM" id="Phobius"/>
    </source>
</evidence>
<dbReference type="eggNOG" id="ENOG5032V2T">
    <property type="taxonomic scope" value="Bacteria"/>
</dbReference>
<keyword evidence="1" id="KW-0472">Membrane</keyword>
<evidence type="ECO:0000313" key="3">
    <source>
        <dbReference type="Proteomes" id="UP000029462"/>
    </source>
</evidence>
<dbReference type="EMBL" id="BBMZ01000002">
    <property type="protein sequence ID" value="GAL56651.1"/>
    <property type="molecule type" value="Genomic_DNA"/>
</dbReference>
<organism evidence="2 3">
    <name type="scientific">Pseudescherichia vulneris NBRC 102420</name>
    <dbReference type="NCBI Taxonomy" id="1115515"/>
    <lineage>
        <taxon>Bacteria</taxon>
        <taxon>Pseudomonadati</taxon>
        <taxon>Pseudomonadota</taxon>
        <taxon>Gammaproteobacteria</taxon>
        <taxon>Enterobacterales</taxon>
        <taxon>Enterobacteriaceae</taxon>
        <taxon>Pseudescherichia</taxon>
    </lineage>
</organism>
<keyword evidence="3" id="KW-1185">Reference proteome</keyword>
<dbReference type="Proteomes" id="UP000029462">
    <property type="component" value="Unassembled WGS sequence"/>
</dbReference>
<reference evidence="2 3" key="1">
    <citation type="submission" date="2014-09" db="EMBL/GenBank/DDBJ databases">
        <title>Whole genome shotgun sequence of Escherichia vulneris NBRC 102420.</title>
        <authorList>
            <person name="Yoshida Y."/>
            <person name="Hosoyama A."/>
            <person name="Tsuchikane K."/>
            <person name="Ohji S."/>
            <person name="Ichikawa N."/>
            <person name="Kimura A."/>
            <person name="Yamazoe A."/>
            <person name="Ezaki T."/>
            <person name="Fujita N."/>
        </authorList>
    </citation>
    <scope>NUCLEOTIDE SEQUENCE [LARGE SCALE GENOMIC DNA]</scope>
    <source>
        <strain evidence="2 3">NBRC 102420</strain>
    </source>
</reference>
<name>A0A090UVV5_PSEVU</name>
<proteinExistence type="predicted"/>
<dbReference type="STRING" id="1115515.EV102420_02_02560"/>
<gene>
    <name evidence="2" type="ORF">EV102420_02_02560</name>
</gene>
<dbReference type="AlphaFoldDB" id="A0A090UVV5"/>
<evidence type="ECO:0000313" key="2">
    <source>
        <dbReference type="EMBL" id="GAL56651.1"/>
    </source>
</evidence>
<feature type="transmembrane region" description="Helical" evidence="1">
    <location>
        <begin position="12"/>
        <end position="32"/>
    </location>
</feature>
<dbReference type="OrthoDB" id="6434310at2"/>
<keyword evidence="1" id="KW-0812">Transmembrane</keyword>
<sequence length="145" mass="16114">MLASSVTKKLHGMLTVVLLLLVGGYAAYYYVFKSPPHDTFVSKQKLSDSVWLYVTKYDEGNATVSNIYRFYLDKDLGNGDVTNALKERAPFLETNTDAVTATAYGNTVNVKMTGKIYNFTNSDLFYENDVAVMPVINLTANGVRD</sequence>
<dbReference type="RefSeq" id="WP_042388016.1">
    <property type="nucleotide sequence ID" value="NZ_BBMZ01000002.1"/>
</dbReference>
<accession>A0A090UVV5</accession>
<keyword evidence="1" id="KW-1133">Transmembrane helix</keyword>
<protein>
    <submittedName>
        <fullName evidence="2">Uncharacterized protein</fullName>
    </submittedName>
</protein>